<keyword evidence="1" id="KW-0732">Signal</keyword>
<dbReference type="Proteomes" id="UP000293550">
    <property type="component" value="Unassembled WGS sequence"/>
</dbReference>
<evidence type="ECO:0000313" key="2">
    <source>
        <dbReference type="EMBL" id="RZI47089.1"/>
    </source>
</evidence>
<reference evidence="2 3" key="1">
    <citation type="submission" date="2018-10" db="EMBL/GenBank/DDBJ databases">
        <title>An updated phylogeny of the Alphaproteobacteria reveals that the parasitic Rickettsiales and Holosporales have independent origins.</title>
        <authorList>
            <person name="Munoz-Gomez S.A."/>
            <person name="Hess S."/>
            <person name="Burger G."/>
            <person name="Lang B.F."/>
            <person name="Susko E."/>
            <person name="Slamovits C.H."/>
            <person name="Roger A.J."/>
        </authorList>
    </citation>
    <scope>NUCLEOTIDE SEQUENCE [LARGE SCALE GENOMIC DNA]</scope>
    <source>
        <strain evidence="2">HOLO01</strain>
    </source>
</reference>
<protein>
    <submittedName>
        <fullName evidence="2">Uncharacterized protein</fullName>
    </submittedName>
</protein>
<dbReference type="EMBL" id="SCFB01000001">
    <property type="protein sequence ID" value="RZI47089.1"/>
    <property type="molecule type" value="Genomic_DNA"/>
</dbReference>
<name>A0A4Q7DL67_9PROT</name>
<dbReference type="OrthoDB" id="9762009at2"/>
<accession>A0A4Q7DL67</accession>
<sequence>MKFKTLKWIGLALAMTLSTAHAKDPVYWTEFEQRRVPLMQHIQDLSDMKSHYNDTLKNHAKEALIYFFATGGKYGFRTEPATASEYEILVKALTVMTQLHYDKPRGPDHKAQNIPHLNLAKIRQADYKLANDPALQNHFIHAQSIISYTHSVLLYSKDMKLLKRENSDLQLQKIPENVVENLRVYGYISREEYMRTLTVLPTRRDPADLKKMYSHGFTLPLPKVIASVVAPNLAASISEHTNLIQTFFTHDWTEYSPKSTSGERLREIRLFKNIYVKRTDTGYIRTNMAGGTKTGKNLTIDRLVLDSSWSDEQLIAAVLHLGIVDKLYS</sequence>
<evidence type="ECO:0000256" key="1">
    <source>
        <dbReference type="SAM" id="SignalP"/>
    </source>
</evidence>
<feature type="chain" id="PRO_5020981173" evidence="1">
    <location>
        <begin position="23"/>
        <end position="329"/>
    </location>
</feature>
<evidence type="ECO:0000313" key="3">
    <source>
        <dbReference type="Proteomes" id="UP000293550"/>
    </source>
</evidence>
<proteinExistence type="predicted"/>
<gene>
    <name evidence="2" type="ORF">EQU50_00440</name>
</gene>
<keyword evidence="3" id="KW-1185">Reference proteome</keyword>
<feature type="signal peptide" evidence="1">
    <location>
        <begin position="1"/>
        <end position="22"/>
    </location>
</feature>
<dbReference type="AlphaFoldDB" id="A0A4Q7DL67"/>
<comment type="caution">
    <text evidence="2">The sequence shown here is derived from an EMBL/GenBank/DDBJ whole genome shotgun (WGS) entry which is preliminary data.</text>
</comment>
<organism evidence="2 3">
    <name type="scientific">Candidatus Finniella inopinata</name>
    <dbReference type="NCBI Taxonomy" id="1696036"/>
    <lineage>
        <taxon>Bacteria</taxon>
        <taxon>Pseudomonadati</taxon>
        <taxon>Pseudomonadota</taxon>
        <taxon>Alphaproteobacteria</taxon>
        <taxon>Holosporales</taxon>
        <taxon>Candidatus Paracaedibacteraceae</taxon>
        <taxon>Candidatus Finniella</taxon>
    </lineage>
</organism>
<dbReference type="RefSeq" id="WP_130153202.1">
    <property type="nucleotide sequence ID" value="NZ_SCFB01000001.1"/>
</dbReference>